<proteinExistence type="predicted"/>
<dbReference type="NCBIfam" id="TIGR01683">
    <property type="entry name" value="thiS"/>
    <property type="match status" value="1"/>
</dbReference>
<dbReference type="EMBL" id="KX284711">
    <property type="protein sequence ID" value="AOM64830.1"/>
    <property type="molecule type" value="Genomic_DNA"/>
</dbReference>
<gene>
    <name evidence="1" type="primary">thiS</name>
    <name evidence="1" type="ORF">Schim_149</name>
</gene>
<dbReference type="Gene3D" id="3.10.20.30">
    <property type="match status" value="1"/>
</dbReference>
<dbReference type="AlphaFoldDB" id="A0A1C9C8X5"/>
<dbReference type="InterPro" id="IPR012675">
    <property type="entry name" value="Beta-grasp_dom_sf"/>
</dbReference>
<reference evidence="1" key="1">
    <citation type="journal article" date="2016" name="BMC Biol.">
        <title>Parallel evolution of highly conserved plastid genome architecture in red seaweeds and seed plants.</title>
        <authorList>
            <person name="Lee J."/>
            <person name="Cho C.H."/>
            <person name="Park S.I."/>
            <person name="Choi J.W."/>
            <person name="Song H.S."/>
            <person name="West J.A."/>
            <person name="Bhattacharya D."/>
            <person name="Yoon H.S."/>
        </authorList>
    </citation>
    <scope>NUCLEOTIDE SEQUENCE</scope>
</reference>
<sequence length="71" mass="8106">MFMIYNTIFVNGQAFNCCQSMSLKSILLYLEFDLNMVAVEYNQEIITNNHFDNIFLKSNDCLEVITIVGGG</sequence>
<evidence type="ECO:0000313" key="1">
    <source>
        <dbReference type="EMBL" id="AOM64830.1"/>
    </source>
</evidence>
<dbReference type="PANTHER" id="PTHR34472:SF1">
    <property type="entry name" value="SULFUR CARRIER PROTEIN THIS"/>
    <property type="match status" value="1"/>
</dbReference>
<accession>A0A1C9C8X5</accession>
<keyword evidence="1" id="KW-0934">Plastid</keyword>
<dbReference type="CDD" id="cd00565">
    <property type="entry name" value="Ubl_ThiS"/>
    <property type="match status" value="1"/>
</dbReference>
<name>A0A1C9C8X5_9FLOR</name>
<protein>
    <submittedName>
        <fullName evidence="1">Thiamine biosynthesis protein S</fullName>
    </submittedName>
</protein>
<geneLocation type="plastid" evidence="1"/>
<dbReference type="SUPFAM" id="SSF54285">
    <property type="entry name" value="MoaD/ThiS"/>
    <property type="match status" value="1"/>
</dbReference>
<dbReference type="InterPro" id="IPR003749">
    <property type="entry name" value="ThiS/MoaD-like"/>
</dbReference>
<dbReference type="GeneID" id="29071280"/>
<dbReference type="InterPro" id="IPR016155">
    <property type="entry name" value="Mopterin_synth/thiamin_S_b"/>
</dbReference>
<dbReference type="Pfam" id="PF02597">
    <property type="entry name" value="ThiS"/>
    <property type="match status" value="1"/>
</dbReference>
<dbReference type="InterPro" id="IPR010035">
    <property type="entry name" value="Thi_S"/>
</dbReference>
<dbReference type="RefSeq" id="YP_009295895.1">
    <property type="nucleotide sequence ID" value="NC_031168.1"/>
</dbReference>
<organism evidence="1">
    <name type="scientific">Schimmelmannia schousboei</name>
    <dbReference type="NCBI Taxonomy" id="173468"/>
    <lineage>
        <taxon>Eukaryota</taxon>
        <taxon>Rhodophyta</taxon>
        <taxon>Florideophyceae</taxon>
        <taxon>Rhodymeniophycidae</taxon>
        <taxon>Acrosymphytales</taxon>
        <taxon>Schimmelmanniaceae</taxon>
        <taxon>Schimmelmannia</taxon>
    </lineage>
</organism>
<dbReference type="PANTHER" id="PTHR34472">
    <property type="entry name" value="SULFUR CARRIER PROTEIN THIS"/>
    <property type="match status" value="1"/>
</dbReference>